<comment type="caution">
    <text evidence="1">The sequence shown here is derived from an EMBL/GenBank/DDBJ whole genome shotgun (WGS) entry which is preliminary data.</text>
</comment>
<protein>
    <submittedName>
        <fullName evidence="1">Uncharacterized protein</fullName>
    </submittedName>
</protein>
<reference evidence="1 2" key="1">
    <citation type="journal article" date="2015" name="Antonie Van Leeuwenhoek">
        <title>Streptomyces klenkii sp. nov., isolated from deep marine sediment.</title>
        <authorList>
            <person name="Veyisoglu A."/>
            <person name="Sahin N."/>
        </authorList>
    </citation>
    <scope>NUCLEOTIDE SEQUENCE [LARGE SCALE GENOMIC DNA]</scope>
    <source>
        <strain evidence="1 2">KCTC 29202</strain>
    </source>
</reference>
<dbReference type="Proteomes" id="UP000270343">
    <property type="component" value="Unassembled WGS sequence"/>
</dbReference>
<evidence type="ECO:0000313" key="1">
    <source>
        <dbReference type="EMBL" id="RKN74330.1"/>
    </source>
</evidence>
<gene>
    <name evidence="1" type="ORF">D7231_10590</name>
</gene>
<proteinExistence type="predicted"/>
<name>A0A3B0BN04_9ACTN</name>
<evidence type="ECO:0000313" key="2">
    <source>
        <dbReference type="Proteomes" id="UP000270343"/>
    </source>
</evidence>
<keyword evidence="2" id="KW-1185">Reference proteome</keyword>
<sequence length="168" mass="19640">MMSENYEYFVEAAPTVDDQYTVERPSSMWRSAGEQWEYLSLIDWSWHNVKDTNVKYAPAREALHPVTAERAAELVGDRQGWVRYWAYHTNERTWRAGNGPTTVVRRRRSPEDLLDETFMRNDVWERDSAVFEFFDARASNPPHLIEISPDEAEQLLQELRGVTGATEL</sequence>
<dbReference type="EMBL" id="RBAM01000004">
    <property type="protein sequence ID" value="RKN74330.1"/>
    <property type="molecule type" value="Genomic_DNA"/>
</dbReference>
<accession>A0A3B0BN04</accession>
<dbReference type="AlphaFoldDB" id="A0A3B0BN04"/>
<organism evidence="1 2">
    <name type="scientific">Streptomyces klenkii</name>
    <dbReference type="NCBI Taxonomy" id="1420899"/>
    <lineage>
        <taxon>Bacteria</taxon>
        <taxon>Bacillati</taxon>
        <taxon>Actinomycetota</taxon>
        <taxon>Actinomycetes</taxon>
        <taxon>Kitasatosporales</taxon>
        <taxon>Streptomycetaceae</taxon>
        <taxon>Streptomyces</taxon>
    </lineage>
</organism>